<comment type="catalytic activity">
    <reaction evidence="6">
        <text>Couples ATP hydrolysis with the unwinding of duplex DNA by translocating in the 3'-5' direction.</text>
        <dbReference type="EC" id="5.6.2.4"/>
    </reaction>
</comment>
<dbReference type="InterPro" id="IPR013498">
    <property type="entry name" value="Topo_IA_Znf"/>
</dbReference>
<dbReference type="SUPFAM" id="SSF57783">
    <property type="entry name" value="Zinc beta-ribbon"/>
    <property type="match status" value="1"/>
</dbReference>
<protein>
    <recommendedName>
        <fullName evidence="7">DNA 3'-5' helicase</fullName>
        <ecNumber evidence="7">5.6.2.4</ecNumber>
    </recommendedName>
</protein>
<dbReference type="AlphaFoldDB" id="A0A3S7P4B8"/>
<accession>A0A3S7P4B8</accession>
<dbReference type="InterPro" id="IPR014016">
    <property type="entry name" value="UvrD-like_ATP-bd"/>
</dbReference>
<dbReference type="PANTHER" id="PTHR11070:SF63">
    <property type="entry name" value="DNA HELICASE IV"/>
    <property type="match status" value="1"/>
</dbReference>
<dbReference type="Pfam" id="PF01396">
    <property type="entry name" value="Zn_ribbon_Top1"/>
    <property type="match status" value="2"/>
</dbReference>
<dbReference type="GO" id="GO:0005694">
    <property type="term" value="C:chromosome"/>
    <property type="evidence" value="ECO:0007669"/>
    <property type="project" value="InterPro"/>
</dbReference>
<dbReference type="Pfam" id="PF13361">
    <property type="entry name" value="UvrD_C"/>
    <property type="match status" value="1"/>
</dbReference>
<evidence type="ECO:0000313" key="10">
    <source>
        <dbReference type="Proteomes" id="UP000266778"/>
    </source>
</evidence>
<dbReference type="Pfam" id="PF00580">
    <property type="entry name" value="UvrD-helicase"/>
    <property type="match status" value="1"/>
</dbReference>
<evidence type="ECO:0000256" key="1">
    <source>
        <dbReference type="ARBA" id="ARBA00022741"/>
    </source>
</evidence>
<dbReference type="PANTHER" id="PTHR11070">
    <property type="entry name" value="UVRD / RECB / PCRA DNA HELICASE FAMILY MEMBER"/>
    <property type="match status" value="1"/>
</dbReference>
<dbReference type="GO" id="GO:0016787">
    <property type="term" value="F:hydrolase activity"/>
    <property type="evidence" value="ECO:0007669"/>
    <property type="project" value="UniProtKB-UniRule"/>
</dbReference>
<dbReference type="GO" id="GO:0005524">
    <property type="term" value="F:ATP binding"/>
    <property type="evidence" value="ECO:0007669"/>
    <property type="project" value="UniProtKB-UniRule"/>
</dbReference>
<dbReference type="InterPro" id="IPR014017">
    <property type="entry name" value="DNA_helicase_UvrD-like_C"/>
</dbReference>
<evidence type="ECO:0000313" key="9">
    <source>
        <dbReference type="EMBL" id="AXB03832.1"/>
    </source>
</evidence>
<dbReference type="EC" id="5.6.2.4" evidence="7"/>
<evidence type="ECO:0000256" key="8">
    <source>
        <dbReference type="ARBA" id="ARBA00048988"/>
    </source>
</evidence>
<dbReference type="PROSITE" id="PS51198">
    <property type="entry name" value="UVRD_HELICASE_ATP_BIND"/>
    <property type="match status" value="1"/>
</dbReference>
<comment type="catalytic activity">
    <reaction evidence="8">
        <text>ATP + H2O = ADP + phosphate + H(+)</text>
        <dbReference type="Rhea" id="RHEA:13065"/>
        <dbReference type="ChEBI" id="CHEBI:15377"/>
        <dbReference type="ChEBI" id="CHEBI:15378"/>
        <dbReference type="ChEBI" id="CHEBI:30616"/>
        <dbReference type="ChEBI" id="CHEBI:43474"/>
        <dbReference type="ChEBI" id="CHEBI:456216"/>
        <dbReference type="EC" id="5.6.2.4"/>
    </reaction>
</comment>
<dbReference type="GO" id="GO:0005829">
    <property type="term" value="C:cytosol"/>
    <property type="evidence" value="ECO:0007669"/>
    <property type="project" value="TreeGrafter"/>
</dbReference>
<keyword evidence="2" id="KW-0378">Hydrolase</keyword>
<evidence type="ECO:0000256" key="6">
    <source>
        <dbReference type="ARBA" id="ARBA00034617"/>
    </source>
</evidence>
<keyword evidence="1" id="KW-0547">Nucleotide-binding</keyword>
<evidence type="ECO:0000256" key="2">
    <source>
        <dbReference type="ARBA" id="ARBA00022801"/>
    </source>
</evidence>
<reference evidence="9" key="1">
    <citation type="journal article" date="2019" name="J Environ">
        <title>Genetic characterization and potential molecular dissemination mechanism of tet (31) gene in Aeromonas caviae from an oxytetracycline wastewater treatment system.</title>
        <authorList>
            <person name="Shi Y."/>
            <person name="Tian Z."/>
            <person name="Leclercq S.O."/>
            <person name="Zhang H."/>
            <person name="Yang M."/>
            <person name="Zhang Y."/>
        </authorList>
    </citation>
    <scope>NUCLEOTIDE SEQUENCE</scope>
    <source>
        <strain evidence="9">T25-39</strain>
    </source>
</reference>
<dbReference type="Gene3D" id="3.40.50.300">
    <property type="entry name" value="P-loop containing nucleotide triphosphate hydrolases"/>
    <property type="match status" value="3"/>
</dbReference>
<dbReference type="GO" id="GO:0000725">
    <property type="term" value="P:recombinational repair"/>
    <property type="evidence" value="ECO:0007669"/>
    <property type="project" value="TreeGrafter"/>
</dbReference>
<sequence length="953" mass="109270">MNDSIAKLSFNFIGKILGSDTIVVQGDNLVSSKKDNILENDSASDFRSFATFERKFLGGILTYKIGSKTKKHKFIRCADSDSFVESLNILIAKHITTTIEQKVTEFNRLAFDEYPRDSWVSHLTQICASLSFDYQAQNEQWERYLKPDLITKVKNVISHHPINIESLRDRHEKLQLIKRKGFFDVVESNPLTNEQRLGVLRSNDRNMVLAAAGTGKTSVMVAKTLDLIDRELAKPSEILVLAYNNTAAKELRERLADKAKTSNIELESAPHIATFHALGRMILRNSNVDTNISVFTDDDVKLKVWVTSWLEEYLSSDIDRIYDFINLFPEPVNPFDFKSKSEYEAYIRDNEFRTLNSDLVKGYQELLIANFLYENGVEYKYESPYVTKRRIDIGFDYRPDFKIIEPELYIEHFGIDRHGRTRPDIDRVSYNQSINNKRMLHNECETVLIETFHYEWIESVLLENLKKKLLDNGVILNPLSPDELFSKLRDMGHITGWGELLTKALQSIRVERLTKESIQSRFDATGVHHSKKLSEILDLLHHAYISELREQNAIDFDDMIIRAIQEVNAGKYIPEWRYILVDEFQDISTARMEFIQTIINNGPQPSLTVVGDDWQSIYRFNGGKLELTTRFGEIVGSYTLTKLQKTFRYNNSIADTAGQFIMENPEQYKKYIETHTVVEDSQIYLLDDKSPEKGGLNKRVAEVVQKIRENDATGSIAVIARYNYLLNEAKSALKQTNSLRNVNFWSFHKAKGLEADYVILIGFFQGKMGFPNENKDNLIVEALLPSLDPYPHSEERRLLYVGITRARKKVYIIANPTAPSDFVTELLSPKYKINVVSKAFSEESKKRFKCPYCTDGYLRLVKGPYSDFYACSTGFGCPVGKARVCEKCYSPSIDTRNESVCNNSLCGCKIKICPECGRPMKIRNGQYGDFWGCTGYGIKDDQCKVTIKVKAGL</sequence>
<organism evidence="9 10">
    <name type="scientific">Aeromonas caviae</name>
    <name type="common">Aeromonas punctata</name>
    <dbReference type="NCBI Taxonomy" id="648"/>
    <lineage>
        <taxon>Bacteria</taxon>
        <taxon>Pseudomonadati</taxon>
        <taxon>Pseudomonadota</taxon>
        <taxon>Gammaproteobacteria</taxon>
        <taxon>Aeromonadales</taxon>
        <taxon>Aeromonadaceae</taxon>
        <taxon>Aeromonas</taxon>
    </lineage>
</organism>
<dbReference type="SUPFAM" id="SSF52540">
    <property type="entry name" value="P-loop containing nucleoside triphosphate hydrolases"/>
    <property type="match status" value="1"/>
</dbReference>
<evidence type="ECO:0000256" key="3">
    <source>
        <dbReference type="ARBA" id="ARBA00022806"/>
    </source>
</evidence>
<evidence type="ECO:0000256" key="5">
    <source>
        <dbReference type="ARBA" id="ARBA00023235"/>
    </source>
</evidence>
<dbReference type="InterPro" id="IPR027417">
    <property type="entry name" value="P-loop_NTPase"/>
</dbReference>
<dbReference type="Gene3D" id="3.30.65.10">
    <property type="entry name" value="Bacterial Topoisomerase I, domain 1"/>
    <property type="match status" value="1"/>
</dbReference>
<proteinExistence type="predicted"/>
<evidence type="ECO:0000256" key="7">
    <source>
        <dbReference type="ARBA" id="ARBA00034808"/>
    </source>
</evidence>
<name>A0A3S7P4B8_AERCA</name>
<keyword evidence="3 9" id="KW-0347">Helicase</keyword>
<dbReference type="GO" id="GO:0003916">
    <property type="term" value="F:DNA topoisomerase activity"/>
    <property type="evidence" value="ECO:0007669"/>
    <property type="project" value="InterPro"/>
</dbReference>
<dbReference type="Proteomes" id="UP000266778">
    <property type="component" value="Chromosome"/>
</dbReference>
<evidence type="ECO:0000256" key="4">
    <source>
        <dbReference type="ARBA" id="ARBA00022840"/>
    </source>
</evidence>
<dbReference type="GO" id="GO:0003677">
    <property type="term" value="F:DNA binding"/>
    <property type="evidence" value="ECO:0007669"/>
    <property type="project" value="InterPro"/>
</dbReference>
<dbReference type="GO" id="GO:0006265">
    <property type="term" value="P:DNA topological change"/>
    <property type="evidence" value="ECO:0007669"/>
    <property type="project" value="InterPro"/>
</dbReference>
<keyword evidence="4" id="KW-0067">ATP-binding</keyword>
<gene>
    <name evidence="9" type="ORF">C1C91_01130</name>
</gene>
<dbReference type="GO" id="GO:0043138">
    <property type="term" value="F:3'-5' DNA helicase activity"/>
    <property type="evidence" value="ECO:0007669"/>
    <property type="project" value="UniProtKB-EC"/>
</dbReference>
<dbReference type="EMBL" id="CP025706">
    <property type="protein sequence ID" value="AXB03832.1"/>
    <property type="molecule type" value="Genomic_DNA"/>
</dbReference>
<dbReference type="RefSeq" id="WP_119196781.1">
    <property type="nucleotide sequence ID" value="NZ_JAPEGK010000020.1"/>
</dbReference>
<dbReference type="InterPro" id="IPR000212">
    <property type="entry name" value="DNA_helicase_UvrD/REP"/>
</dbReference>
<keyword evidence="5" id="KW-0413">Isomerase</keyword>